<dbReference type="EnsemblPlants" id="MELO3C029496.2.1">
    <property type="protein sequence ID" value="MELO3C029496.2.1"/>
    <property type="gene ID" value="MELO3C029496.2"/>
</dbReference>
<accession>A0A9I9E6S5</accession>
<sequence length="79" mass="9586">MVAMRIMFTYTNIYHQNNSDLKVTDTTMQTQKRARASSTKLWKSIIETYRRFPIQTNKYFQNLWKRREIAPVSDKTHQK</sequence>
<dbReference type="Gramene" id="MELO3C029496.2.1">
    <property type="protein sequence ID" value="MELO3C029496.2.1"/>
    <property type="gene ID" value="MELO3C029496.2"/>
</dbReference>
<name>A0A9I9E6S5_CUCME</name>
<dbReference type="AlphaFoldDB" id="A0A9I9E6S5"/>
<evidence type="ECO:0000313" key="1">
    <source>
        <dbReference type="EnsemblPlants" id="MELO3C029496.2.1"/>
    </source>
</evidence>
<proteinExistence type="predicted"/>
<organism evidence="1">
    <name type="scientific">Cucumis melo</name>
    <name type="common">Muskmelon</name>
    <dbReference type="NCBI Taxonomy" id="3656"/>
    <lineage>
        <taxon>Eukaryota</taxon>
        <taxon>Viridiplantae</taxon>
        <taxon>Streptophyta</taxon>
        <taxon>Embryophyta</taxon>
        <taxon>Tracheophyta</taxon>
        <taxon>Spermatophyta</taxon>
        <taxon>Magnoliopsida</taxon>
        <taxon>eudicotyledons</taxon>
        <taxon>Gunneridae</taxon>
        <taxon>Pentapetalae</taxon>
        <taxon>rosids</taxon>
        <taxon>fabids</taxon>
        <taxon>Cucurbitales</taxon>
        <taxon>Cucurbitaceae</taxon>
        <taxon>Benincaseae</taxon>
        <taxon>Cucumis</taxon>
    </lineage>
</organism>
<reference evidence="1" key="1">
    <citation type="submission" date="2023-03" db="UniProtKB">
        <authorList>
            <consortium name="EnsemblPlants"/>
        </authorList>
    </citation>
    <scope>IDENTIFICATION</scope>
</reference>
<protein>
    <submittedName>
        <fullName evidence="1">Uncharacterized protein</fullName>
    </submittedName>
</protein>